<feature type="signal peptide" evidence="1">
    <location>
        <begin position="1"/>
        <end position="18"/>
    </location>
</feature>
<sequence>MSLINTFLLSSTSASGLACIDHIMVSGLAPNGVQGIDAGFAENPQQEPLVLMSATGRYASRTVLTVIHAAFGVASCSLAGAIASLQYKTLGWSSEFWGRADADTTWNLWVNNVSTVDRATVNS</sequence>
<organism evidence="2 3">
    <name type="scientific">Geosmithia morbida</name>
    <dbReference type="NCBI Taxonomy" id="1094350"/>
    <lineage>
        <taxon>Eukaryota</taxon>
        <taxon>Fungi</taxon>
        <taxon>Dikarya</taxon>
        <taxon>Ascomycota</taxon>
        <taxon>Pezizomycotina</taxon>
        <taxon>Sordariomycetes</taxon>
        <taxon>Hypocreomycetidae</taxon>
        <taxon>Hypocreales</taxon>
        <taxon>Bionectriaceae</taxon>
        <taxon>Geosmithia</taxon>
    </lineage>
</organism>
<feature type="chain" id="PRO_5040285227" evidence="1">
    <location>
        <begin position="19"/>
        <end position="123"/>
    </location>
</feature>
<keyword evidence="3" id="KW-1185">Reference proteome</keyword>
<keyword evidence="1" id="KW-0732">Signal</keyword>
<dbReference type="GeneID" id="55967800"/>
<evidence type="ECO:0000313" key="3">
    <source>
        <dbReference type="Proteomes" id="UP000749293"/>
    </source>
</evidence>
<name>A0A9P4YRE7_9HYPO</name>
<protein>
    <submittedName>
        <fullName evidence="2">Uncharacterized protein</fullName>
    </submittedName>
</protein>
<dbReference type="EMBL" id="JAANYQ010000011">
    <property type="protein sequence ID" value="KAF4121731.1"/>
    <property type="molecule type" value="Genomic_DNA"/>
</dbReference>
<evidence type="ECO:0000256" key="1">
    <source>
        <dbReference type="SAM" id="SignalP"/>
    </source>
</evidence>
<accession>A0A9P4YRE7</accession>
<evidence type="ECO:0000313" key="2">
    <source>
        <dbReference type="EMBL" id="KAF4121731.1"/>
    </source>
</evidence>
<proteinExistence type="predicted"/>
<dbReference type="AlphaFoldDB" id="A0A9P4YRE7"/>
<comment type="caution">
    <text evidence="2">The sequence shown here is derived from an EMBL/GenBank/DDBJ whole genome shotgun (WGS) entry which is preliminary data.</text>
</comment>
<gene>
    <name evidence="2" type="ORF">GMORB2_1570</name>
</gene>
<dbReference type="Proteomes" id="UP000749293">
    <property type="component" value="Unassembled WGS sequence"/>
</dbReference>
<reference evidence="2" key="1">
    <citation type="submission" date="2020-03" db="EMBL/GenBank/DDBJ databases">
        <title>Site-based positive gene gene selection in Geosmithia morbida across the United States reveals a broad range of putative effectors and factors for local host and environmental adapation.</title>
        <authorList>
            <person name="Onufrak A."/>
            <person name="Murdoch R.W."/>
            <person name="Gazis R."/>
            <person name="Huff M."/>
            <person name="Staton M."/>
            <person name="Klingeman W."/>
            <person name="Hadziabdic D."/>
        </authorList>
    </citation>
    <scope>NUCLEOTIDE SEQUENCE</scope>
    <source>
        <strain evidence="2">1262</strain>
    </source>
</reference>
<dbReference type="RefSeq" id="XP_035320383.1">
    <property type="nucleotide sequence ID" value="XM_035463552.1"/>
</dbReference>